<gene>
    <name evidence="1" type="ORF">O3303_17390</name>
</gene>
<dbReference type="SUPFAM" id="SSF49464">
    <property type="entry name" value="Carboxypeptidase regulatory domain-like"/>
    <property type="match status" value="1"/>
</dbReference>
<evidence type="ECO:0000313" key="1">
    <source>
        <dbReference type="EMBL" id="WBA41576.1"/>
    </source>
</evidence>
<dbReference type="Proteomes" id="UP001211005">
    <property type="component" value="Chromosome"/>
</dbReference>
<dbReference type="Gene3D" id="2.60.40.1120">
    <property type="entry name" value="Carboxypeptidase-like, regulatory domain"/>
    <property type="match status" value="1"/>
</dbReference>
<organism evidence="1 2">
    <name type="scientific">Hymenobacter canadensis</name>
    <dbReference type="NCBI Taxonomy" id="2999067"/>
    <lineage>
        <taxon>Bacteria</taxon>
        <taxon>Pseudomonadati</taxon>
        <taxon>Bacteroidota</taxon>
        <taxon>Cytophagia</taxon>
        <taxon>Cytophagales</taxon>
        <taxon>Hymenobacteraceae</taxon>
        <taxon>Hymenobacter</taxon>
    </lineage>
</organism>
<dbReference type="InterPro" id="IPR008969">
    <property type="entry name" value="CarboxyPept-like_regulatory"/>
</dbReference>
<dbReference type="EMBL" id="CP114767">
    <property type="protein sequence ID" value="WBA41576.1"/>
    <property type="molecule type" value="Genomic_DNA"/>
</dbReference>
<protein>
    <submittedName>
        <fullName evidence="1">Carboxypeptidase-like regulatory domain-containing protein</fullName>
    </submittedName>
</protein>
<evidence type="ECO:0000313" key="2">
    <source>
        <dbReference type="Proteomes" id="UP001211005"/>
    </source>
</evidence>
<accession>A0ABY7LNY1</accession>
<dbReference type="RefSeq" id="WP_269559643.1">
    <property type="nucleotide sequence ID" value="NZ_CP114767.1"/>
</dbReference>
<proteinExistence type="predicted"/>
<sequence length="267" mass="28361">MVVGSLAVLSGCSKSEADNPTPAVTGATVSGVVLAQDEVLRPLGKAGTTVQVEGLNKQVVTDEQGKYELKNIEPGRHVLNVSRAGMGTLRYELEVKSPAPVAFPTITLDQQSSTQVTSLTLVSRTSNSLPDEVAAFECQVAYNPQLYPAPKMYAVRLYVGKTSDVSNVRYLESSQISASESTPAPAVRGTAKLRLAFHASSLRSLGFASGEKVHLVAYGSAKDVQGGGIGREAFYFEPYVLNPATGQIQRVEANLNANPVRADFTMP</sequence>
<name>A0ABY7LNY1_9BACT</name>
<reference evidence="1 2" key="1">
    <citation type="submission" date="2022-12" db="EMBL/GenBank/DDBJ databases">
        <title>Hymenobacter canadensis sp. nov. isolated from lake water of the Cambridge Bay, Canada.</title>
        <authorList>
            <person name="Kim W.H."/>
            <person name="Lee Y.M."/>
        </authorList>
    </citation>
    <scope>NUCLEOTIDE SEQUENCE [LARGE SCALE GENOMIC DNA]</scope>
    <source>
        <strain evidence="1 2">PAMC 29467</strain>
    </source>
</reference>
<dbReference type="Pfam" id="PF13715">
    <property type="entry name" value="CarbopepD_reg_2"/>
    <property type="match status" value="1"/>
</dbReference>
<keyword evidence="2" id="KW-1185">Reference proteome</keyword>